<reference evidence="6 7" key="1">
    <citation type="submission" date="2017-10" db="EMBL/GenBank/DDBJ databases">
        <title>Genome sequence of Caulobacter mirabilis FWC38.</title>
        <authorList>
            <person name="Fiebig A."/>
            <person name="Crosson S."/>
        </authorList>
    </citation>
    <scope>NUCLEOTIDE SEQUENCE [LARGE SCALE GENOMIC DNA]</scope>
    <source>
        <strain evidence="6 7">FWC 38</strain>
    </source>
</reference>
<dbReference type="PANTHER" id="PTHR43280">
    <property type="entry name" value="ARAC-FAMILY TRANSCRIPTIONAL REGULATOR"/>
    <property type="match status" value="1"/>
</dbReference>
<evidence type="ECO:0000256" key="2">
    <source>
        <dbReference type="ARBA" id="ARBA00023125"/>
    </source>
</evidence>
<accession>A0A2D2B275</accession>
<dbReference type="Proteomes" id="UP000228945">
    <property type="component" value="Chromosome"/>
</dbReference>
<dbReference type="OrthoDB" id="5492415at2"/>
<evidence type="ECO:0000259" key="5">
    <source>
        <dbReference type="PROSITE" id="PS01124"/>
    </source>
</evidence>
<dbReference type="InterPro" id="IPR018062">
    <property type="entry name" value="HTH_AraC-typ_CS"/>
</dbReference>
<name>A0A2D2B275_9CAUL</name>
<dbReference type="PROSITE" id="PS00041">
    <property type="entry name" value="HTH_ARAC_FAMILY_1"/>
    <property type="match status" value="1"/>
</dbReference>
<dbReference type="InterPro" id="IPR009057">
    <property type="entry name" value="Homeodomain-like_sf"/>
</dbReference>
<dbReference type="SMART" id="SM00342">
    <property type="entry name" value="HTH_ARAC"/>
    <property type="match status" value="1"/>
</dbReference>
<dbReference type="Pfam" id="PF12833">
    <property type="entry name" value="HTH_18"/>
    <property type="match status" value="1"/>
</dbReference>
<evidence type="ECO:0000256" key="3">
    <source>
        <dbReference type="ARBA" id="ARBA00023163"/>
    </source>
</evidence>
<dbReference type="RefSeq" id="WP_099623598.1">
    <property type="nucleotide sequence ID" value="NZ_CP024201.1"/>
</dbReference>
<dbReference type="KEGG" id="cmb:CSW64_19135"/>
<dbReference type="SUPFAM" id="SSF46689">
    <property type="entry name" value="Homeodomain-like"/>
    <property type="match status" value="1"/>
</dbReference>
<protein>
    <submittedName>
        <fullName evidence="6">AraC family transcriptional regulator</fullName>
    </submittedName>
</protein>
<feature type="domain" description="HTH araC/xylS-type" evidence="5">
    <location>
        <begin position="226"/>
        <end position="331"/>
    </location>
</feature>
<keyword evidence="3" id="KW-0804">Transcription</keyword>
<evidence type="ECO:0000256" key="4">
    <source>
        <dbReference type="SAM" id="Phobius"/>
    </source>
</evidence>
<keyword evidence="4" id="KW-1133">Transmembrane helix</keyword>
<organism evidence="6 7">
    <name type="scientific">Caulobacter mirabilis</name>
    <dbReference type="NCBI Taxonomy" id="69666"/>
    <lineage>
        <taxon>Bacteria</taxon>
        <taxon>Pseudomonadati</taxon>
        <taxon>Pseudomonadota</taxon>
        <taxon>Alphaproteobacteria</taxon>
        <taxon>Caulobacterales</taxon>
        <taxon>Caulobacteraceae</taxon>
        <taxon>Caulobacter</taxon>
    </lineage>
</organism>
<dbReference type="PROSITE" id="PS01124">
    <property type="entry name" value="HTH_ARAC_FAMILY_2"/>
    <property type="match status" value="1"/>
</dbReference>
<evidence type="ECO:0000256" key="1">
    <source>
        <dbReference type="ARBA" id="ARBA00023015"/>
    </source>
</evidence>
<dbReference type="EMBL" id="CP024201">
    <property type="protein sequence ID" value="ATQ44350.1"/>
    <property type="molecule type" value="Genomic_DNA"/>
</dbReference>
<keyword evidence="4" id="KW-0812">Transmembrane</keyword>
<sequence>MTPQELDVIVRAAGATLLIWAAIRQRSAERPYFIALAACLCGFLAGNTPDSSLQLSGPLGSLAVILAGYAAVFLWWYCLAVFEAGFRPRGLVLAVGGIWIVVASVDRGLFGPALAQKGLSWGLIGLGLVMVGHLAWRLMKDRSGDLVDRRRQARLWVVAVLAAQLLADLCIDLVLGLDWQPRAFSIVQNAALLAFVAWLSSLDLARPASATTPPPPPPDADPVLVARLNQLMETDRVHLDPGLTFEAFVRAMGAPERTVRQLINQRLGYDHFRTFLNAYRVQEARRLLADPARADDKLIAIAFDSGFASLPSFNRVFRDIEGRPPSAYRQAMLAEPPSEQRSADF</sequence>
<keyword evidence="1" id="KW-0805">Transcription regulation</keyword>
<feature type="transmembrane region" description="Helical" evidence="4">
    <location>
        <begin position="30"/>
        <end position="47"/>
    </location>
</feature>
<dbReference type="InterPro" id="IPR018060">
    <property type="entry name" value="HTH_AraC"/>
</dbReference>
<evidence type="ECO:0000313" key="6">
    <source>
        <dbReference type="EMBL" id="ATQ44350.1"/>
    </source>
</evidence>
<evidence type="ECO:0000313" key="7">
    <source>
        <dbReference type="Proteomes" id="UP000228945"/>
    </source>
</evidence>
<keyword evidence="7" id="KW-1185">Reference proteome</keyword>
<dbReference type="AlphaFoldDB" id="A0A2D2B275"/>
<dbReference type="PANTHER" id="PTHR43280:SF29">
    <property type="entry name" value="ARAC-FAMILY TRANSCRIPTIONAL REGULATOR"/>
    <property type="match status" value="1"/>
</dbReference>
<feature type="transmembrane region" description="Helical" evidence="4">
    <location>
        <begin position="91"/>
        <end position="113"/>
    </location>
</feature>
<dbReference type="GO" id="GO:0043565">
    <property type="term" value="F:sequence-specific DNA binding"/>
    <property type="evidence" value="ECO:0007669"/>
    <property type="project" value="InterPro"/>
</dbReference>
<proteinExistence type="predicted"/>
<feature type="transmembrane region" description="Helical" evidence="4">
    <location>
        <begin position="59"/>
        <end position="79"/>
    </location>
</feature>
<dbReference type="GO" id="GO:0003700">
    <property type="term" value="F:DNA-binding transcription factor activity"/>
    <property type="evidence" value="ECO:0007669"/>
    <property type="project" value="InterPro"/>
</dbReference>
<gene>
    <name evidence="6" type="ORF">CSW64_19135</name>
</gene>
<keyword evidence="2" id="KW-0238">DNA-binding</keyword>
<feature type="transmembrane region" description="Helical" evidence="4">
    <location>
        <begin position="156"/>
        <end position="177"/>
    </location>
</feature>
<dbReference type="Gene3D" id="1.10.10.60">
    <property type="entry name" value="Homeodomain-like"/>
    <property type="match status" value="1"/>
</dbReference>
<keyword evidence="4" id="KW-0472">Membrane</keyword>
<feature type="transmembrane region" description="Helical" evidence="4">
    <location>
        <begin position="119"/>
        <end position="136"/>
    </location>
</feature>